<evidence type="ECO:0000256" key="2">
    <source>
        <dbReference type="ARBA" id="ARBA00004141"/>
    </source>
</evidence>
<evidence type="ECO:0000256" key="11">
    <source>
        <dbReference type="ARBA" id="ARBA00023136"/>
    </source>
</evidence>
<keyword evidence="6" id="KW-0479">Metal-binding</keyword>
<feature type="transmembrane region" description="Helical" evidence="12">
    <location>
        <begin position="40"/>
        <end position="62"/>
    </location>
</feature>
<evidence type="ECO:0000256" key="12">
    <source>
        <dbReference type="SAM" id="Phobius"/>
    </source>
</evidence>
<proteinExistence type="inferred from homology"/>
<keyword evidence="8" id="KW-0862">Zinc</keyword>
<keyword evidence="5 12" id="KW-0812">Transmembrane</keyword>
<organism evidence="14 15">
    <name type="scientific">Polyangium jinanense</name>
    <dbReference type="NCBI Taxonomy" id="2829994"/>
    <lineage>
        <taxon>Bacteria</taxon>
        <taxon>Pseudomonadati</taxon>
        <taxon>Myxococcota</taxon>
        <taxon>Polyangia</taxon>
        <taxon>Polyangiales</taxon>
        <taxon>Polyangiaceae</taxon>
        <taxon>Polyangium</taxon>
    </lineage>
</organism>
<dbReference type="Proteomes" id="UP001151081">
    <property type="component" value="Unassembled WGS sequence"/>
</dbReference>
<keyword evidence="9 12" id="KW-1133">Transmembrane helix</keyword>
<dbReference type="GO" id="GO:0006508">
    <property type="term" value="P:proteolysis"/>
    <property type="evidence" value="ECO:0007669"/>
    <property type="project" value="UniProtKB-KW"/>
</dbReference>
<dbReference type="PANTHER" id="PTHR39188">
    <property type="entry name" value="MEMBRANE-ASSOCIATED ZINC METALLOPROTEASE M50B"/>
    <property type="match status" value="1"/>
</dbReference>
<evidence type="ECO:0000256" key="5">
    <source>
        <dbReference type="ARBA" id="ARBA00022692"/>
    </source>
</evidence>
<gene>
    <name evidence="14" type="ORF">KEG57_51480</name>
</gene>
<dbReference type="Pfam" id="PF02163">
    <property type="entry name" value="Peptidase_M50"/>
    <property type="match status" value="1"/>
</dbReference>
<sequence length="476" mass="52619">MNFRLFGIDVEVQASFWFSTVLLGISFVDLSRGPAGLVPLALWAFVVLVSVLMHELGHALAIRRHRIQPEISLFLMGGVTRWQQVLPLRRIDHIFISLAGPLAGFAFAAPFFALDYWLDHHASAAVVARVPSLVRFTITLFIYVNVRWGLINLLPVLPLDGGHVLEHALGPRRIRLVAGLSMLAGFLVALYGLRTHNIFLAMMFGMLAFQSLRRMQMLGPSEAEEDPRPHAPAPDTEPALSGELLSLLLRARQAVADEDLGRARNLVQEIFSYEQRTGEPLPPRARREAFEVLGWVALAGDHVDEAAQRVAEARKLGEVDPALVGAVHFAKRELNAARRVLESARATGDDRKEIVGPLVQILLEQGEVARAAAIAYDIVDSLSEDDARKMAKLAFDGRAFDWSARLSEAVFDRQKSAEDAYEAARAHAQDGAYERALDMLRKAVEAGFSDRSRVWSDKALEALRARSGLEAVVPRP</sequence>
<protein>
    <recommendedName>
        <fullName evidence="13">Peptidase M50 domain-containing protein</fullName>
    </recommendedName>
</protein>
<evidence type="ECO:0000256" key="4">
    <source>
        <dbReference type="ARBA" id="ARBA00022670"/>
    </source>
</evidence>
<name>A0A9X3XH70_9BACT</name>
<evidence type="ECO:0000259" key="13">
    <source>
        <dbReference type="Pfam" id="PF02163"/>
    </source>
</evidence>
<dbReference type="EMBL" id="JAGTJJ010000091">
    <property type="protein sequence ID" value="MDC3988993.1"/>
    <property type="molecule type" value="Genomic_DNA"/>
</dbReference>
<evidence type="ECO:0000256" key="3">
    <source>
        <dbReference type="ARBA" id="ARBA00007931"/>
    </source>
</evidence>
<keyword evidence="4" id="KW-0645">Protease</keyword>
<dbReference type="GO" id="GO:0008237">
    <property type="term" value="F:metallopeptidase activity"/>
    <property type="evidence" value="ECO:0007669"/>
    <property type="project" value="UniProtKB-KW"/>
</dbReference>
<feature type="transmembrane region" description="Helical" evidence="12">
    <location>
        <begin position="12"/>
        <end position="28"/>
    </location>
</feature>
<evidence type="ECO:0000256" key="6">
    <source>
        <dbReference type="ARBA" id="ARBA00022723"/>
    </source>
</evidence>
<evidence type="ECO:0000313" key="14">
    <source>
        <dbReference type="EMBL" id="MDC3988993.1"/>
    </source>
</evidence>
<comment type="subcellular location">
    <subcellularLocation>
        <location evidence="2">Membrane</location>
        <topology evidence="2">Multi-pass membrane protein</topology>
    </subcellularLocation>
</comment>
<evidence type="ECO:0000256" key="7">
    <source>
        <dbReference type="ARBA" id="ARBA00022801"/>
    </source>
</evidence>
<feature type="transmembrane region" description="Helical" evidence="12">
    <location>
        <begin position="133"/>
        <end position="154"/>
    </location>
</feature>
<feature type="transmembrane region" description="Helical" evidence="12">
    <location>
        <begin position="174"/>
        <end position="192"/>
    </location>
</feature>
<comment type="similarity">
    <text evidence="3">Belongs to the peptidase M50B family.</text>
</comment>
<comment type="caution">
    <text evidence="14">The sequence shown here is derived from an EMBL/GenBank/DDBJ whole genome shotgun (WGS) entry which is preliminary data.</text>
</comment>
<keyword evidence="10" id="KW-0482">Metalloprotease</keyword>
<keyword evidence="11 12" id="KW-0472">Membrane</keyword>
<evidence type="ECO:0000313" key="15">
    <source>
        <dbReference type="Proteomes" id="UP001151081"/>
    </source>
</evidence>
<dbReference type="GO" id="GO:0016020">
    <property type="term" value="C:membrane"/>
    <property type="evidence" value="ECO:0007669"/>
    <property type="project" value="UniProtKB-SubCell"/>
</dbReference>
<dbReference type="GO" id="GO:0046872">
    <property type="term" value="F:metal ion binding"/>
    <property type="evidence" value="ECO:0007669"/>
    <property type="project" value="UniProtKB-KW"/>
</dbReference>
<dbReference type="InterPro" id="IPR008915">
    <property type="entry name" value="Peptidase_M50"/>
</dbReference>
<comment type="cofactor">
    <cofactor evidence="1">
        <name>Zn(2+)</name>
        <dbReference type="ChEBI" id="CHEBI:29105"/>
    </cofactor>
</comment>
<dbReference type="RefSeq" id="WP_272423763.1">
    <property type="nucleotide sequence ID" value="NZ_JAGTJJ010000091.1"/>
</dbReference>
<feature type="transmembrane region" description="Helical" evidence="12">
    <location>
        <begin position="94"/>
        <end position="113"/>
    </location>
</feature>
<evidence type="ECO:0000256" key="9">
    <source>
        <dbReference type="ARBA" id="ARBA00022989"/>
    </source>
</evidence>
<dbReference type="PANTHER" id="PTHR39188:SF3">
    <property type="entry name" value="STAGE IV SPORULATION PROTEIN FB"/>
    <property type="match status" value="1"/>
</dbReference>
<evidence type="ECO:0000256" key="10">
    <source>
        <dbReference type="ARBA" id="ARBA00023049"/>
    </source>
</evidence>
<dbReference type="AlphaFoldDB" id="A0A9X3XH70"/>
<evidence type="ECO:0000256" key="8">
    <source>
        <dbReference type="ARBA" id="ARBA00022833"/>
    </source>
</evidence>
<keyword evidence="7" id="KW-0378">Hydrolase</keyword>
<accession>A0A9X3XH70</accession>
<evidence type="ECO:0000256" key="1">
    <source>
        <dbReference type="ARBA" id="ARBA00001947"/>
    </source>
</evidence>
<feature type="domain" description="Peptidase M50" evidence="13">
    <location>
        <begin position="44"/>
        <end position="173"/>
    </location>
</feature>
<keyword evidence="15" id="KW-1185">Reference proteome</keyword>
<reference evidence="14 15" key="1">
    <citation type="submission" date="2021-04" db="EMBL/GenBank/DDBJ databases">
        <title>Genome analysis of Polyangium sp.</title>
        <authorList>
            <person name="Li Y."/>
            <person name="Wang J."/>
        </authorList>
    </citation>
    <scope>NUCLEOTIDE SEQUENCE [LARGE SCALE GENOMIC DNA]</scope>
    <source>
        <strain evidence="14 15">SDU14</strain>
    </source>
</reference>